<organism evidence="1 2">
    <name type="scientific">Eleutherodactylus coqui</name>
    <name type="common">Puerto Rican coqui</name>
    <dbReference type="NCBI Taxonomy" id="57060"/>
    <lineage>
        <taxon>Eukaryota</taxon>
        <taxon>Metazoa</taxon>
        <taxon>Chordata</taxon>
        <taxon>Craniata</taxon>
        <taxon>Vertebrata</taxon>
        <taxon>Euteleostomi</taxon>
        <taxon>Amphibia</taxon>
        <taxon>Batrachia</taxon>
        <taxon>Anura</taxon>
        <taxon>Neobatrachia</taxon>
        <taxon>Hyloidea</taxon>
        <taxon>Eleutherodactylidae</taxon>
        <taxon>Eleutherodactylinae</taxon>
        <taxon>Eleutherodactylus</taxon>
        <taxon>Eleutherodactylus</taxon>
    </lineage>
</organism>
<accession>A0A8J6E7R8</accession>
<proteinExistence type="predicted"/>
<sequence>MKLPGARWECRRLLFSFPIPSWGRSCRREVCLQPFWWWRHNTPVPLPLWIRFSIRISLYFASFGFLSTPTGVPIPAAEKQHIA</sequence>
<reference evidence="1" key="1">
    <citation type="thesis" date="2020" institute="ProQuest LLC" country="789 East Eisenhower Parkway, Ann Arbor, MI, USA">
        <title>Comparative Genomics and Chromosome Evolution.</title>
        <authorList>
            <person name="Mudd A.B."/>
        </authorList>
    </citation>
    <scope>NUCLEOTIDE SEQUENCE</scope>
    <source>
        <strain evidence="1">HN-11 Male</strain>
        <tissue evidence="1">Kidney and liver</tissue>
    </source>
</reference>
<protein>
    <submittedName>
        <fullName evidence="1">Uncharacterized protein</fullName>
    </submittedName>
</protein>
<name>A0A8J6E7R8_ELECQ</name>
<evidence type="ECO:0000313" key="2">
    <source>
        <dbReference type="Proteomes" id="UP000770717"/>
    </source>
</evidence>
<gene>
    <name evidence="1" type="ORF">GDO78_016920</name>
</gene>
<comment type="caution">
    <text evidence="1">The sequence shown here is derived from an EMBL/GenBank/DDBJ whole genome shotgun (WGS) entry which is preliminary data.</text>
</comment>
<dbReference type="EMBL" id="WNTK01002196">
    <property type="protein sequence ID" value="KAG9466255.1"/>
    <property type="molecule type" value="Genomic_DNA"/>
</dbReference>
<keyword evidence="2" id="KW-1185">Reference proteome</keyword>
<dbReference type="AlphaFoldDB" id="A0A8J6E7R8"/>
<evidence type="ECO:0000313" key="1">
    <source>
        <dbReference type="EMBL" id="KAG9466255.1"/>
    </source>
</evidence>
<dbReference type="Proteomes" id="UP000770717">
    <property type="component" value="Unassembled WGS sequence"/>
</dbReference>